<dbReference type="InterPro" id="IPR029034">
    <property type="entry name" value="Cystine-knot_cytokine"/>
</dbReference>
<dbReference type="PANTHER" id="PTHR23199">
    <property type="entry name" value="NEUROTROPHIN 1-RELATED"/>
    <property type="match status" value="1"/>
</dbReference>
<organism evidence="5 6">
    <name type="scientific">Odynerus spinipes</name>
    <dbReference type="NCBI Taxonomy" id="1348599"/>
    <lineage>
        <taxon>Eukaryota</taxon>
        <taxon>Metazoa</taxon>
        <taxon>Ecdysozoa</taxon>
        <taxon>Arthropoda</taxon>
        <taxon>Hexapoda</taxon>
        <taxon>Insecta</taxon>
        <taxon>Pterygota</taxon>
        <taxon>Neoptera</taxon>
        <taxon>Endopterygota</taxon>
        <taxon>Hymenoptera</taxon>
        <taxon>Apocrita</taxon>
        <taxon>Aculeata</taxon>
        <taxon>Vespoidea</taxon>
        <taxon>Vespidae</taxon>
        <taxon>Eumeninae</taxon>
        <taxon>Odynerus</taxon>
    </lineage>
</organism>
<keyword evidence="3" id="KW-0325">Glycoprotein</keyword>
<keyword evidence="1" id="KW-0732">Signal</keyword>
<evidence type="ECO:0000256" key="3">
    <source>
        <dbReference type="ARBA" id="ARBA00023180"/>
    </source>
</evidence>
<evidence type="ECO:0000313" key="6">
    <source>
        <dbReference type="Proteomes" id="UP001258017"/>
    </source>
</evidence>
<dbReference type="InterPro" id="IPR032104">
    <property type="entry name" value="Spaetzle"/>
</dbReference>
<sequence>MVKMRRADYHHPLEIVVKAVFILLIVAETNGDSRQDLYDSVVRKYILPVQSRTYNNADSPHWYYSSSGHKIQPYNKDESKDRIVFPQEEFVPLPSRFSQRSFSIANPPMCKHSTFCEDTPYYPIDLVSSALTKHESLKNLAIVDSVGDITQRIDVSDEAPLCVSTEQVIYPKTAETVGGSWLFIAQLQQQNFTQGVRIEQCVEESKPCRVIDGFASGYETKCKQRYIYRQLAAITMNGVTSELFRFPSSCCCTVTLQDSRRIRSPKQTEKKDTI</sequence>
<dbReference type="GO" id="GO:0021556">
    <property type="term" value="P:central nervous system formation"/>
    <property type="evidence" value="ECO:0007669"/>
    <property type="project" value="TreeGrafter"/>
</dbReference>
<dbReference type="PANTHER" id="PTHR23199:SF12">
    <property type="entry name" value="NEUROTROPHIN 1-RELATED"/>
    <property type="match status" value="1"/>
</dbReference>
<dbReference type="GO" id="GO:0005615">
    <property type="term" value="C:extracellular space"/>
    <property type="evidence" value="ECO:0007669"/>
    <property type="project" value="UniProtKB-ARBA"/>
</dbReference>
<keyword evidence="2" id="KW-1015">Disulfide bond</keyword>
<proteinExistence type="predicted"/>
<evidence type="ECO:0000313" key="5">
    <source>
        <dbReference type="EMBL" id="KAK2575780.1"/>
    </source>
</evidence>
<dbReference type="SUPFAM" id="SSF57501">
    <property type="entry name" value="Cystine-knot cytokines"/>
    <property type="match status" value="1"/>
</dbReference>
<protein>
    <recommendedName>
        <fullName evidence="4">Spaetzle domain-containing protein</fullName>
    </recommendedName>
</protein>
<feature type="domain" description="Spaetzle" evidence="4">
    <location>
        <begin position="160"/>
        <end position="254"/>
    </location>
</feature>
<reference evidence="5" key="1">
    <citation type="submission" date="2021-08" db="EMBL/GenBank/DDBJ databases">
        <authorList>
            <person name="Misof B."/>
            <person name="Oliver O."/>
            <person name="Podsiadlowski L."/>
            <person name="Donath A."/>
            <person name="Peters R."/>
            <person name="Mayer C."/>
            <person name="Rust J."/>
            <person name="Gunkel S."/>
            <person name="Lesny P."/>
            <person name="Martin S."/>
            <person name="Oeyen J.P."/>
            <person name="Petersen M."/>
            <person name="Panagiotis P."/>
            <person name="Wilbrandt J."/>
            <person name="Tanja T."/>
        </authorList>
    </citation>
    <scope>NUCLEOTIDE SEQUENCE</scope>
    <source>
        <strain evidence="5">GBR_01_08_01A</strain>
        <tissue evidence="5">Thorax + abdomen</tissue>
    </source>
</reference>
<name>A0AAD9VJ99_9HYME</name>
<dbReference type="EMBL" id="JAIFRP010004408">
    <property type="protein sequence ID" value="KAK2575780.1"/>
    <property type="molecule type" value="Genomic_DNA"/>
</dbReference>
<dbReference type="InterPro" id="IPR052444">
    <property type="entry name" value="Spz/Toll_ligand-like"/>
</dbReference>
<keyword evidence="6" id="KW-1185">Reference proteome</keyword>
<dbReference type="GO" id="GO:0045087">
    <property type="term" value="P:innate immune response"/>
    <property type="evidence" value="ECO:0007669"/>
    <property type="project" value="TreeGrafter"/>
</dbReference>
<dbReference type="Proteomes" id="UP001258017">
    <property type="component" value="Unassembled WGS sequence"/>
</dbReference>
<dbReference type="GO" id="GO:0005121">
    <property type="term" value="F:Toll binding"/>
    <property type="evidence" value="ECO:0007669"/>
    <property type="project" value="TreeGrafter"/>
</dbReference>
<evidence type="ECO:0000256" key="2">
    <source>
        <dbReference type="ARBA" id="ARBA00023157"/>
    </source>
</evidence>
<evidence type="ECO:0000256" key="1">
    <source>
        <dbReference type="ARBA" id="ARBA00022729"/>
    </source>
</evidence>
<accession>A0AAD9VJ99</accession>
<evidence type="ECO:0000259" key="4">
    <source>
        <dbReference type="Pfam" id="PF16077"/>
    </source>
</evidence>
<reference evidence="5" key="2">
    <citation type="journal article" date="2023" name="Commun. Biol.">
        <title>Intrasexual cuticular hydrocarbon dimorphism in a wasp sheds light on hydrocarbon biosynthesis genes in Hymenoptera.</title>
        <authorList>
            <person name="Moris V.C."/>
            <person name="Podsiadlowski L."/>
            <person name="Martin S."/>
            <person name="Oeyen J.P."/>
            <person name="Donath A."/>
            <person name="Petersen M."/>
            <person name="Wilbrandt J."/>
            <person name="Misof B."/>
            <person name="Liedtke D."/>
            <person name="Thamm M."/>
            <person name="Scheiner R."/>
            <person name="Schmitt T."/>
            <person name="Niehuis O."/>
        </authorList>
    </citation>
    <scope>NUCLEOTIDE SEQUENCE</scope>
    <source>
        <strain evidence="5">GBR_01_08_01A</strain>
    </source>
</reference>
<dbReference type="Pfam" id="PF16077">
    <property type="entry name" value="Spaetzle"/>
    <property type="match status" value="1"/>
</dbReference>
<comment type="caution">
    <text evidence="5">The sequence shown here is derived from an EMBL/GenBank/DDBJ whole genome shotgun (WGS) entry which is preliminary data.</text>
</comment>
<dbReference type="GO" id="GO:0008083">
    <property type="term" value="F:growth factor activity"/>
    <property type="evidence" value="ECO:0007669"/>
    <property type="project" value="TreeGrafter"/>
</dbReference>
<dbReference type="Gene3D" id="2.10.90.10">
    <property type="entry name" value="Cystine-knot cytokines"/>
    <property type="match status" value="1"/>
</dbReference>
<dbReference type="AlphaFoldDB" id="A0AAD9VJ99"/>
<gene>
    <name evidence="5" type="ORF">KPH14_007165</name>
</gene>